<accession>A0A812VJ47</accession>
<keyword evidence="2" id="KW-0732">Signal</keyword>
<evidence type="ECO:0000313" key="4">
    <source>
        <dbReference type="EMBL" id="CAE7623859.1"/>
    </source>
</evidence>
<organism evidence="4 5">
    <name type="scientific">Symbiodinium pilosum</name>
    <name type="common">Dinoflagellate</name>
    <dbReference type="NCBI Taxonomy" id="2952"/>
    <lineage>
        <taxon>Eukaryota</taxon>
        <taxon>Sar</taxon>
        <taxon>Alveolata</taxon>
        <taxon>Dinophyceae</taxon>
        <taxon>Suessiales</taxon>
        <taxon>Symbiodiniaceae</taxon>
        <taxon>Symbiodinium</taxon>
    </lineage>
</organism>
<dbReference type="InterPro" id="IPR002048">
    <property type="entry name" value="EF_hand_dom"/>
</dbReference>
<dbReference type="InterPro" id="IPR011992">
    <property type="entry name" value="EF-hand-dom_pair"/>
</dbReference>
<evidence type="ECO:0000256" key="2">
    <source>
        <dbReference type="SAM" id="SignalP"/>
    </source>
</evidence>
<gene>
    <name evidence="4" type="primary">Cacna1h</name>
    <name evidence="4" type="ORF">SPIL2461_LOCUS16329</name>
</gene>
<dbReference type="PROSITE" id="PS50222">
    <property type="entry name" value="EF_HAND_2"/>
    <property type="match status" value="1"/>
</dbReference>
<feature type="domain" description="EF-hand" evidence="3">
    <location>
        <begin position="83"/>
        <end position="118"/>
    </location>
</feature>
<feature type="chain" id="PRO_5032709280" evidence="2">
    <location>
        <begin position="20"/>
        <end position="121"/>
    </location>
</feature>
<keyword evidence="5" id="KW-1185">Reference proteome</keyword>
<evidence type="ECO:0000259" key="3">
    <source>
        <dbReference type="PROSITE" id="PS50222"/>
    </source>
</evidence>
<dbReference type="SUPFAM" id="SSF47473">
    <property type="entry name" value="EF-hand"/>
    <property type="match status" value="1"/>
</dbReference>
<dbReference type="SMART" id="SM00054">
    <property type="entry name" value="EFh"/>
    <property type="match status" value="2"/>
</dbReference>
<dbReference type="AlphaFoldDB" id="A0A812VJ47"/>
<keyword evidence="1" id="KW-0106">Calcium</keyword>
<dbReference type="Proteomes" id="UP000649617">
    <property type="component" value="Unassembled WGS sequence"/>
</dbReference>
<evidence type="ECO:0000313" key="5">
    <source>
        <dbReference type="Proteomes" id="UP000649617"/>
    </source>
</evidence>
<reference evidence="4" key="1">
    <citation type="submission" date="2021-02" db="EMBL/GenBank/DDBJ databases">
        <authorList>
            <person name="Dougan E. K."/>
            <person name="Rhodes N."/>
            <person name="Thang M."/>
            <person name="Chan C."/>
        </authorList>
    </citation>
    <scope>NUCLEOTIDE SEQUENCE</scope>
</reference>
<evidence type="ECO:0000256" key="1">
    <source>
        <dbReference type="ARBA" id="ARBA00022837"/>
    </source>
</evidence>
<feature type="non-terminal residue" evidence="4">
    <location>
        <position position="121"/>
    </location>
</feature>
<protein>
    <submittedName>
        <fullName evidence="4">Cacna1h protein</fullName>
    </submittedName>
</protein>
<dbReference type="InterPro" id="IPR018247">
    <property type="entry name" value="EF_Hand_1_Ca_BS"/>
</dbReference>
<comment type="caution">
    <text evidence="4">The sequence shown here is derived from an EMBL/GenBank/DDBJ whole genome shotgun (WGS) entry which is preliminary data.</text>
</comment>
<dbReference type="GO" id="GO:0005509">
    <property type="term" value="F:calcium ion binding"/>
    <property type="evidence" value="ECO:0007669"/>
    <property type="project" value="InterPro"/>
</dbReference>
<sequence>IFIISISVMNLVTAALVEGTLENARMLRQEEDRIKSAQTQQMLPEIMELFDLADTDGSGELAIEEMHAIEEAGHVPYQILDRASVNSMTELFHVLDVDKSGVVSREEFAEGLLDILLRDVS</sequence>
<feature type="signal peptide" evidence="2">
    <location>
        <begin position="1"/>
        <end position="19"/>
    </location>
</feature>
<dbReference type="OrthoDB" id="422317at2759"/>
<dbReference type="Pfam" id="PF13499">
    <property type="entry name" value="EF-hand_7"/>
    <property type="match status" value="1"/>
</dbReference>
<dbReference type="Gene3D" id="1.10.238.10">
    <property type="entry name" value="EF-hand"/>
    <property type="match status" value="1"/>
</dbReference>
<proteinExistence type="predicted"/>
<dbReference type="PROSITE" id="PS00018">
    <property type="entry name" value="EF_HAND_1"/>
    <property type="match status" value="2"/>
</dbReference>
<dbReference type="EMBL" id="CAJNIZ010042358">
    <property type="protein sequence ID" value="CAE7623859.1"/>
    <property type="molecule type" value="Genomic_DNA"/>
</dbReference>
<feature type="non-terminal residue" evidence="4">
    <location>
        <position position="1"/>
    </location>
</feature>
<name>A0A812VJ47_SYMPI</name>